<dbReference type="InterPro" id="IPR036942">
    <property type="entry name" value="Beta-barrel_TonB_sf"/>
</dbReference>
<dbReference type="RefSeq" id="WP_354663306.1">
    <property type="nucleotide sequence ID" value="NZ_JBEXAC010000002.1"/>
</dbReference>
<dbReference type="PROSITE" id="PS52016">
    <property type="entry name" value="TONB_DEPENDENT_REC_3"/>
    <property type="match status" value="1"/>
</dbReference>
<evidence type="ECO:0000256" key="2">
    <source>
        <dbReference type="ARBA" id="ARBA00022448"/>
    </source>
</evidence>
<protein>
    <submittedName>
        <fullName evidence="10">SusC/RagA family TonB-linked outer membrane protein</fullName>
    </submittedName>
</protein>
<evidence type="ECO:0000256" key="6">
    <source>
        <dbReference type="ARBA" id="ARBA00023237"/>
    </source>
</evidence>
<dbReference type="InterPro" id="IPR023997">
    <property type="entry name" value="TonB-dep_OMP_SusC/RagA_CS"/>
</dbReference>
<evidence type="ECO:0000256" key="4">
    <source>
        <dbReference type="ARBA" id="ARBA00022692"/>
    </source>
</evidence>
<reference evidence="10 11" key="1">
    <citation type="submission" date="2024-06" db="EMBL/GenBank/DDBJ databases">
        <title>Chitinophaga defluvii sp. nov., isolated from municipal sewage.</title>
        <authorList>
            <person name="Zhang L."/>
        </authorList>
    </citation>
    <scope>NUCLEOTIDE SEQUENCE [LARGE SCALE GENOMIC DNA]</scope>
    <source>
        <strain evidence="10 11">H8</strain>
    </source>
</reference>
<keyword evidence="8" id="KW-0732">Signal</keyword>
<dbReference type="Gene3D" id="2.170.130.10">
    <property type="entry name" value="TonB-dependent receptor, plug domain"/>
    <property type="match status" value="1"/>
</dbReference>
<feature type="signal peptide" evidence="8">
    <location>
        <begin position="1"/>
        <end position="23"/>
    </location>
</feature>
<dbReference type="Gene3D" id="2.40.170.20">
    <property type="entry name" value="TonB-dependent receptor, beta-barrel domain"/>
    <property type="match status" value="1"/>
</dbReference>
<dbReference type="InterPro" id="IPR008969">
    <property type="entry name" value="CarboxyPept-like_regulatory"/>
</dbReference>
<dbReference type="InterPro" id="IPR037066">
    <property type="entry name" value="Plug_dom_sf"/>
</dbReference>
<evidence type="ECO:0000256" key="7">
    <source>
        <dbReference type="PROSITE-ProRule" id="PRU01360"/>
    </source>
</evidence>
<keyword evidence="3 7" id="KW-1134">Transmembrane beta strand</keyword>
<dbReference type="SUPFAM" id="SSF49464">
    <property type="entry name" value="Carboxypeptidase regulatory domain-like"/>
    <property type="match status" value="1"/>
</dbReference>
<dbReference type="InterPro" id="IPR023996">
    <property type="entry name" value="TonB-dep_OMP_SusC/RagA"/>
</dbReference>
<keyword evidence="11" id="KW-1185">Reference proteome</keyword>
<accession>A0ABV2TCJ5</accession>
<feature type="domain" description="TonB-dependent receptor plug" evidence="9">
    <location>
        <begin position="122"/>
        <end position="252"/>
    </location>
</feature>
<keyword evidence="2 7" id="KW-0813">Transport</keyword>
<evidence type="ECO:0000256" key="8">
    <source>
        <dbReference type="SAM" id="SignalP"/>
    </source>
</evidence>
<keyword evidence="6 7" id="KW-0998">Cell outer membrane</keyword>
<keyword evidence="4 7" id="KW-0812">Transmembrane</keyword>
<dbReference type="NCBIfam" id="TIGR04057">
    <property type="entry name" value="SusC_RagA_signa"/>
    <property type="match status" value="1"/>
</dbReference>
<evidence type="ECO:0000256" key="3">
    <source>
        <dbReference type="ARBA" id="ARBA00022452"/>
    </source>
</evidence>
<dbReference type="Pfam" id="PF07715">
    <property type="entry name" value="Plug"/>
    <property type="match status" value="1"/>
</dbReference>
<organism evidence="10 11">
    <name type="scientific">Chitinophaga defluvii</name>
    <dbReference type="NCBI Taxonomy" id="3163343"/>
    <lineage>
        <taxon>Bacteria</taxon>
        <taxon>Pseudomonadati</taxon>
        <taxon>Bacteroidota</taxon>
        <taxon>Chitinophagia</taxon>
        <taxon>Chitinophagales</taxon>
        <taxon>Chitinophagaceae</taxon>
        <taxon>Chitinophaga</taxon>
    </lineage>
</organism>
<proteinExistence type="inferred from homology"/>
<comment type="caution">
    <text evidence="10">The sequence shown here is derived from an EMBL/GenBank/DDBJ whole genome shotgun (WGS) entry which is preliminary data.</text>
</comment>
<gene>
    <name evidence="10" type="ORF">ABR189_25445</name>
</gene>
<comment type="subcellular location">
    <subcellularLocation>
        <location evidence="1 7">Cell outer membrane</location>
        <topology evidence="1 7">Multi-pass membrane protein</topology>
    </subcellularLocation>
</comment>
<name>A0ABV2TCJ5_9BACT</name>
<evidence type="ECO:0000256" key="1">
    <source>
        <dbReference type="ARBA" id="ARBA00004571"/>
    </source>
</evidence>
<dbReference type="Proteomes" id="UP001549749">
    <property type="component" value="Unassembled WGS sequence"/>
</dbReference>
<dbReference type="Pfam" id="PF13715">
    <property type="entry name" value="CarbopepD_reg_2"/>
    <property type="match status" value="1"/>
</dbReference>
<evidence type="ECO:0000259" key="9">
    <source>
        <dbReference type="Pfam" id="PF07715"/>
    </source>
</evidence>
<dbReference type="EMBL" id="JBEXAC010000002">
    <property type="protein sequence ID" value="MET7000753.1"/>
    <property type="molecule type" value="Genomic_DNA"/>
</dbReference>
<dbReference type="SUPFAM" id="SSF56935">
    <property type="entry name" value="Porins"/>
    <property type="match status" value="1"/>
</dbReference>
<evidence type="ECO:0000313" key="11">
    <source>
        <dbReference type="Proteomes" id="UP001549749"/>
    </source>
</evidence>
<evidence type="ECO:0000313" key="10">
    <source>
        <dbReference type="EMBL" id="MET7000753.1"/>
    </source>
</evidence>
<evidence type="ECO:0000256" key="5">
    <source>
        <dbReference type="ARBA" id="ARBA00023136"/>
    </source>
</evidence>
<dbReference type="NCBIfam" id="TIGR04056">
    <property type="entry name" value="OMP_RagA_SusC"/>
    <property type="match status" value="1"/>
</dbReference>
<comment type="similarity">
    <text evidence="7">Belongs to the TonB-dependent receptor family.</text>
</comment>
<feature type="chain" id="PRO_5045414627" evidence="8">
    <location>
        <begin position="24"/>
        <end position="1043"/>
    </location>
</feature>
<keyword evidence="5 7" id="KW-0472">Membrane</keyword>
<sequence>MKKVLALFWICCSLLLPPYLAHAQNKVVIKGVVRDAESNERMIGVSIMGGTPPKAIGVTDANGVFSVTVDAGSILVFRFIGYTDNKIKLTGKNDISIRMRVNENKLNETVVIGYQKKTREVVTGSAIIVSGKELQDIPVSNVEQLLQGKVPGLNIQNNTGAPGFRGSVFIRGISSIGVSGAGNDAFLTPTSPLYVIDGVPIDATTSFEYGFQSAGPSVSPLSLIPPEDVESLEVLKDAQATSLYGSRGAYGVILITTKRGNSPVPLVRYTGNFFMNTPPKLRPTIGGRMERDVRLSQIFAGGRINDIYRISNTPFLADSLNPYYNNSTNWQDIFFRTTYNQTHNVSISGGDPTFNYKANLGYYHENGVIRNTGFDRYSLGMNMEYKPSKRLRVFGTMNAGLGQKSKGAGNGLTQSGVAENGKTSSLLPAPSFFLSSNSVLASLNTKNDNKAANLRTSLDATFEITKGFSAASSVSYEYSSNTEDNFTPAAANKDFSRVYAYSDRNYTLYNRNSLSYFQSIKEKHNFFISVFNEIYSKGFQANVVRQEKTPNDQFQGPLGFDGWYSRGGGVLDNYSNGRIASFAGTFSYDYKKKYILDVSYRMDGSSTSGFEDPYARNPSIGLRWNFSKENALAEKHWLTYGSLRSSWGRNIVPTGDLFSIYGQYNINGTYNNIQRIGLDFGQLPNPFLKPSTTTQYNLGFEAGFFDSRVEVIFDTYYKDVSNLLKSKPLPDISGFDNFNSNEVSLINYGYELMLTFRPLSKKSAFQWTISLNAAINKDILTRLPDAENQFTYVDGGTNQYILFRRGRNSFSNYIFKNNGAFPTNDDVPLDPATGRYYSTAWGIPYQAGDPYYEDVDGDFVTTDRDRMPVGNSMPTITGGISSYLSYKNFSLNIQGSFTILRDILNNALAERMQLIANPFDEKSMIIYDNLDYWKKSGDVAKYANLFDYYRAAQTYPFRFDQTTFQETGTYYKLNTISLSYNLDRKFVKQFGMNSVRLYLSGNNLITLSKYSGPNPENVTDLGKDRSDGYPVPRTYNFGLNVEF</sequence>
<dbReference type="InterPro" id="IPR012910">
    <property type="entry name" value="Plug_dom"/>
</dbReference>
<dbReference type="InterPro" id="IPR039426">
    <property type="entry name" value="TonB-dep_rcpt-like"/>
</dbReference>